<dbReference type="AlphaFoldDB" id="A0A7Y6MVV7"/>
<sequence length="128" mass="15053">MLTHDQLIFVICQEHPGLEHGKDFLVGHPLDDDGNQCAPAFIVNWKRTDIPVPNVALMTDLYPKYDTDFHTTQVRERRDWIIARSDWTQNPDIPEAVREKWRAYRQSLRDITEQEGFPLSVEWPVEPQ</sequence>
<reference evidence="3 4" key="1">
    <citation type="submission" date="2020-02" db="EMBL/GenBank/DDBJ databases">
        <title>Paraburkholderia simonii sp. nov. and Paraburkholderia youngii sp. nov. Brazilian and Mexican Mimosa-associated rhizobia.</title>
        <authorList>
            <person name="Mavima L."/>
            <person name="Beukes C.W."/>
            <person name="Chan W.Y."/>
            <person name="Palmer M."/>
            <person name="De Meyer S.E."/>
            <person name="James E.K."/>
            <person name="Venter S.N."/>
            <person name="Steenkamp E.T."/>
        </authorList>
    </citation>
    <scope>NUCLEOTIDE SEQUENCE [LARGE SCALE GENOMIC DNA]</scope>
    <source>
        <strain evidence="3 4">JPY169</strain>
    </source>
</reference>
<feature type="domain" description="Bacteriophage SP-beta YorD" evidence="1">
    <location>
        <begin position="8"/>
        <end position="65"/>
    </location>
</feature>
<dbReference type="InterPro" id="IPR031893">
    <property type="entry name" value="Phage_tail_APC"/>
</dbReference>
<dbReference type="RefSeq" id="WP_176105520.1">
    <property type="nucleotide sequence ID" value="NZ_JAALDK010000001.1"/>
</dbReference>
<evidence type="ECO:0000259" key="1">
    <source>
        <dbReference type="Pfam" id="PF09636"/>
    </source>
</evidence>
<dbReference type="GeneID" id="301099375"/>
<evidence type="ECO:0008006" key="5">
    <source>
        <dbReference type="Google" id="ProtNLM"/>
    </source>
</evidence>
<feature type="domain" description="Phage tail assembly chaperone-like" evidence="2">
    <location>
        <begin position="73"/>
        <end position="128"/>
    </location>
</feature>
<organism evidence="3 4">
    <name type="scientific">Paraburkholderia youngii</name>
    <dbReference type="NCBI Taxonomy" id="2782701"/>
    <lineage>
        <taxon>Bacteria</taxon>
        <taxon>Pseudomonadati</taxon>
        <taxon>Pseudomonadota</taxon>
        <taxon>Betaproteobacteria</taxon>
        <taxon>Burkholderiales</taxon>
        <taxon>Burkholderiaceae</taxon>
        <taxon>Paraburkholderia</taxon>
    </lineage>
</organism>
<name>A0A7Y6MVV7_9BURK</name>
<evidence type="ECO:0000259" key="2">
    <source>
        <dbReference type="Pfam" id="PF16778"/>
    </source>
</evidence>
<evidence type="ECO:0000313" key="3">
    <source>
        <dbReference type="EMBL" id="NUX98787.1"/>
    </source>
</evidence>
<dbReference type="Pfam" id="PF09636">
    <property type="entry name" value="XkdW"/>
    <property type="match status" value="1"/>
</dbReference>
<protein>
    <recommendedName>
        <fullName evidence="5">Phage tail protein</fullName>
    </recommendedName>
</protein>
<dbReference type="Pfam" id="PF16778">
    <property type="entry name" value="Phage_tail_APC"/>
    <property type="match status" value="1"/>
</dbReference>
<comment type="caution">
    <text evidence="3">The sequence shown here is derived from an EMBL/GenBank/DDBJ whole genome shotgun (WGS) entry which is preliminary data.</text>
</comment>
<proteinExistence type="predicted"/>
<dbReference type="Gene3D" id="6.10.140.1310">
    <property type="match status" value="1"/>
</dbReference>
<dbReference type="Proteomes" id="UP000594380">
    <property type="component" value="Unassembled WGS sequence"/>
</dbReference>
<evidence type="ECO:0000313" key="4">
    <source>
        <dbReference type="Proteomes" id="UP000594380"/>
    </source>
</evidence>
<gene>
    <name evidence="3" type="ORF">G5S42_03315</name>
</gene>
<accession>A0A7Y6MVV7</accession>
<dbReference type="InterPro" id="IPR019094">
    <property type="entry name" value="Phage_SP-beta_YorD"/>
</dbReference>
<dbReference type="EMBL" id="JAALDK010000001">
    <property type="protein sequence ID" value="NUX98787.1"/>
    <property type="molecule type" value="Genomic_DNA"/>
</dbReference>